<dbReference type="SUPFAM" id="SSF102114">
    <property type="entry name" value="Radical SAM enzymes"/>
    <property type="match status" value="1"/>
</dbReference>
<dbReference type="SFLD" id="SFLDG01067">
    <property type="entry name" value="SPASM/twitch_domain_containing"/>
    <property type="match status" value="1"/>
</dbReference>
<protein>
    <recommendedName>
        <fullName evidence="7">Radical SAM core domain-containing protein</fullName>
    </recommendedName>
</protein>
<dbReference type="Gene3D" id="3.20.20.70">
    <property type="entry name" value="Aldolase class I"/>
    <property type="match status" value="1"/>
</dbReference>
<dbReference type="AlphaFoldDB" id="A0A0H3U8J1"/>
<evidence type="ECO:0000256" key="6">
    <source>
        <dbReference type="ARBA" id="ARBA00023014"/>
    </source>
</evidence>
<dbReference type="InterPro" id="IPR013785">
    <property type="entry name" value="Aldolase_TIM"/>
</dbReference>
<comment type="cofactor">
    <cofactor evidence="1">
        <name>[4Fe-4S] cluster</name>
        <dbReference type="ChEBI" id="CHEBI:49883"/>
    </cofactor>
</comment>
<dbReference type="Pfam" id="PF04055">
    <property type="entry name" value="Radical_SAM"/>
    <property type="match status" value="1"/>
</dbReference>
<dbReference type="GO" id="GO:0046872">
    <property type="term" value="F:metal ion binding"/>
    <property type="evidence" value="ECO:0007669"/>
    <property type="project" value="UniProtKB-KW"/>
</dbReference>
<evidence type="ECO:0000256" key="4">
    <source>
        <dbReference type="ARBA" id="ARBA00022723"/>
    </source>
</evidence>
<sequence length="327" mass="37039">MASYLRYITFKRLRNAFRCRLSFILSAFGVEHYRHMPTFLSVEPANWCMLRCPQCPVGQRGAAASAERQTMSEELCRRAFDQAAPTAHTVIFHFQGEPLLNPALPAMIAYAHARKLYTMLSTNAQTLTPALAEQLVGSGLDRIIVSIDGLTQESYAHYRVGGHLDRALDGMRALADCKKQTGCGPEIVLQCLLLRSNEAEWPLFRECYKALGANRLEMKTAQFYDYKEGNPDMPTDLRYARYVRNADGSYRLKQPLRNRCYRLWSGCVVTTDGTVLPCCFDKDHTYRLGNLNGQSLEEIMHSESAKRFRKALLKNRAGIPICTNCSE</sequence>
<dbReference type="InterPro" id="IPR058240">
    <property type="entry name" value="rSAM_sf"/>
</dbReference>
<feature type="domain" description="Radical SAM core" evidence="7">
    <location>
        <begin position="34"/>
        <end position="262"/>
    </location>
</feature>
<keyword evidence="2" id="KW-0004">4Fe-4S</keyword>
<name>A0A0H3U8J1_9BACT</name>
<dbReference type="GO" id="GO:0003824">
    <property type="term" value="F:catalytic activity"/>
    <property type="evidence" value="ECO:0007669"/>
    <property type="project" value="InterPro"/>
</dbReference>
<accession>A0A0H3U8J1</accession>
<dbReference type="PROSITE" id="PS51918">
    <property type="entry name" value="RADICAL_SAM"/>
    <property type="match status" value="1"/>
</dbReference>
<dbReference type="InterPro" id="IPR007197">
    <property type="entry name" value="rSAM"/>
</dbReference>
<dbReference type="SFLD" id="SFLDG01387">
    <property type="entry name" value="BtrN-like_SPASM_domain_contain"/>
    <property type="match status" value="1"/>
</dbReference>
<evidence type="ECO:0000256" key="2">
    <source>
        <dbReference type="ARBA" id="ARBA00022485"/>
    </source>
</evidence>
<dbReference type="InterPro" id="IPR034391">
    <property type="entry name" value="AdoMet-like_SPASM_containing"/>
</dbReference>
<dbReference type="EMBL" id="KF540248">
    <property type="protein sequence ID" value="AIF26835.1"/>
    <property type="molecule type" value="Genomic_DNA"/>
</dbReference>
<reference evidence="8" key="1">
    <citation type="submission" date="2013-08" db="EMBL/GenBank/DDBJ databases">
        <title>Comparison of modified E. coli strains.</title>
        <authorList>
            <person name="Juergensen J."/>
            <person name="Bonge A."/>
            <person name="Streit W.R."/>
        </authorList>
    </citation>
    <scope>NUCLEOTIDE SEQUENCE</scope>
</reference>
<evidence type="ECO:0000313" key="8">
    <source>
        <dbReference type="EMBL" id="AIF26835.1"/>
    </source>
</evidence>
<keyword evidence="3" id="KW-0949">S-adenosyl-L-methionine</keyword>
<evidence type="ECO:0000259" key="7">
    <source>
        <dbReference type="PROSITE" id="PS51918"/>
    </source>
</evidence>
<proteinExistence type="predicted"/>
<dbReference type="SFLD" id="SFLDS00029">
    <property type="entry name" value="Radical_SAM"/>
    <property type="match status" value="1"/>
</dbReference>
<evidence type="ECO:0000256" key="1">
    <source>
        <dbReference type="ARBA" id="ARBA00001966"/>
    </source>
</evidence>
<evidence type="ECO:0000256" key="5">
    <source>
        <dbReference type="ARBA" id="ARBA00023004"/>
    </source>
</evidence>
<evidence type="ECO:0000256" key="3">
    <source>
        <dbReference type="ARBA" id="ARBA00022691"/>
    </source>
</evidence>
<organism evidence="8">
    <name type="scientific">uncultured bacterium fosmid pJB102C1</name>
    <dbReference type="NCBI Taxonomy" id="1478050"/>
    <lineage>
        <taxon>Bacteria</taxon>
        <taxon>environmental samples</taxon>
    </lineage>
</organism>
<dbReference type="PANTHER" id="PTHR11228:SF22">
    <property type="entry name" value="PEPTIDE BIOSYNTHESIS PROTEIN YYDG-RELATED"/>
    <property type="match status" value="1"/>
</dbReference>
<dbReference type="InterPro" id="IPR050377">
    <property type="entry name" value="Radical_SAM_PqqE_MftC-like"/>
</dbReference>
<dbReference type="InterPro" id="IPR023885">
    <property type="entry name" value="4Fe4S-binding_SPASM_dom"/>
</dbReference>
<dbReference type="GO" id="GO:0051536">
    <property type="term" value="F:iron-sulfur cluster binding"/>
    <property type="evidence" value="ECO:0007669"/>
    <property type="project" value="UniProtKB-KW"/>
</dbReference>
<keyword evidence="4" id="KW-0479">Metal-binding</keyword>
<keyword evidence="5" id="KW-0408">Iron</keyword>
<dbReference type="CDD" id="cd01335">
    <property type="entry name" value="Radical_SAM"/>
    <property type="match status" value="1"/>
</dbReference>
<dbReference type="Pfam" id="PF13186">
    <property type="entry name" value="SPASM"/>
    <property type="match status" value="1"/>
</dbReference>
<dbReference type="PANTHER" id="PTHR11228">
    <property type="entry name" value="RADICAL SAM DOMAIN PROTEIN"/>
    <property type="match status" value="1"/>
</dbReference>
<keyword evidence="6" id="KW-0411">Iron-sulfur</keyword>